<evidence type="ECO:0000313" key="2">
    <source>
        <dbReference type="Proteomes" id="UP000002533"/>
    </source>
</evidence>
<accession>Q3M821</accession>
<dbReference type="Proteomes" id="UP000002533">
    <property type="component" value="Chromosome"/>
</dbReference>
<dbReference type="KEGG" id="ava:Ava_3257"/>
<dbReference type="AlphaFoldDB" id="Q3M821"/>
<proteinExistence type="predicted"/>
<gene>
    <name evidence="1" type="ordered locus">Ava_3257</name>
</gene>
<sequence length="198" mass="22726">MGNRQINASYVNHKYGDPDFLIREYFLSSSERRNKLRGFIFTRLSSAKAIIEVLKWGISGKARDAYDGAVDLLAEINEINILKEASQYLEALSQLMINSVENRNILMLDPLWEILIKGTACAYRIPAEERFELLLTFNLIALINQRRILKATFIDALLLLADEIDTQRIKNAIARFASGYETDQYIRNYAEEAIQELS</sequence>
<organism evidence="1 2">
    <name type="scientific">Trichormus variabilis (strain ATCC 29413 / PCC 7937)</name>
    <name type="common">Anabaena variabilis</name>
    <dbReference type="NCBI Taxonomy" id="240292"/>
    <lineage>
        <taxon>Bacteria</taxon>
        <taxon>Bacillati</taxon>
        <taxon>Cyanobacteriota</taxon>
        <taxon>Cyanophyceae</taxon>
        <taxon>Nostocales</taxon>
        <taxon>Nostocaceae</taxon>
        <taxon>Trichormus</taxon>
    </lineage>
</organism>
<reference evidence="2" key="1">
    <citation type="journal article" date="2014" name="Stand. Genomic Sci.">
        <title>Complete genome sequence of Anabaena variabilis ATCC 29413.</title>
        <authorList>
            <person name="Thiel T."/>
            <person name="Pratte B.S."/>
            <person name="Zhong J."/>
            <person name="Goodwin L."/>
            <person name="Copeland A."/>
            <person name="Lucas S."/>
            <person name="Han C."/>
            <person name="Pitluck S."/>
            <person name="Land M.L."/>
            <person name="Kyrpides N.C."/>
            <person name="Woyke T."/>
        </authorList>
    </citation>
    <scope>NUCLEOTIDE SEQUENCE [LARGE SCALE GENOMIC DNA]</scope>
    <source>
        <strain evidence="2">ATCC 29413 / PCC 7937</strain>
    </source>
</reference>
<evidence type="ECO:0000313" key="1">
    <source>
        <dbReference type="EMBL" id="ABA22865.1"/>
    </source>
</evidence>
<protein>
    <submittedName>
        <fullName evidence="1">Uncharacterized protein</fullName>
    </submittedName>
</protein>
<dbReference type="HOGENOM" id="CLU_1375735_0_0_3"/>
<dbReference type="STRING" id="240292.Ava_3257"/>
<dbReference type="EMBL" id="CP000117">
    <property type="protein sequence ID" value="ABA22865.1"/>
    <property type="molecule type" value="Genomic_DNA"/>
</dbReference>
<dbReference type="eggNOG" id="ENOG502ZD1J">
    <property type="taxonomic scope" value="Bacteria"/>
</dbReference>
<name>Q3M821_TRIV2</name>